<dbReference type="InterPro" id="IPR006059">
    <property type="entry name" value="SBP"/>
</dbReference>
<evidence type="ECO:0008006" key="7">
    <source>
        <dbReference type="Google" id="ProtNLM"/>
    </source>
</evidence>
<dbReference type="Gene3D" id="3.40.190.10">
    <property type="entry name" value="Periplasmic binding protein-like II"/>
    <property type="match status" value="1"/>
</dbReference>
<gene>
    <name evidence="5" type="ORF">K340107D12_44090</name>
</gene>
<keyword evidence="2" id="KW-0813">Transport</keyword>
<dbReference type="EMBL" id="BAABZQ010000001">
    <property type="protein sequence ID" value="GAA6501593.1"/>
    <property type="molecule type" value="Genomic_DNA"/>
</dbReference>
<dbReference type="SUPFAM" id="SSF53850">
    <property type="entry name" value="Periplasmic binding protein-like II"/>
    <property type="match status" value="1"/>
</dbReference>
<accession>A0ABQ0BYI0</accession>
<dbReference type="Proteomes" id="UP001600941">
    <property type="component" value="Unassembled WGS sequence"/>
</dbReference>
<evidence type="ECO:0000256" key="1">
    <source>
        <dbReference type="ARBA" id="ARBA00008520"/>
    </source>
</evidence>
<dbReference type="Pfam" id="PF01547">
    <property type="entry name" value="SBP_bac_1"/>
    <property type="match status" value="1"/>
</dbReference>
<keyword evidence="3 4" id="KW-0732">Signal</keyword>
<protein>
    <recommendedName>
        <fullName evidence="7">Extracellular solute-binding protein</fullName>
    </recommendedName>
</protein>
<dbReference type="PANTHER" id="PTHR30061:SF50">
    <property type="entry name" value="MALTOSE_MALTODEXTRIN-BINDING PERIPLASMIC PROTEIN"/>
    <property type="match status" value="1"/>
</dbReference>
<evidence type="ECO:0000256" key="3">
    <source>
        <dbReference type="ARBA" id="ARBA00022729"/>
    </source>
</evidence>
<dbReference type="RefSeq" id="WP_227210602.1">
    <property type="nucleotide sequence ID" value="NZ_BAABZQ010000001.1"/>
</dbReference>
<proteinExistence type="inferred from homology"/>
<dbReference type="InterPro" id="IPR011044">
    <property type="entry name" value="Quino_amine_DH_bsu"/>
</dbReference>
<evidence type="ECO:0000256" key="4">
    <source>
        <dbReference type="SAM" id="SignalP"/>
    </source>
</evidence>
<dbReference type="SUPFAM" id="SSF50969">
    <property type="entry name" value="YVTN repeat-like/Quinoprotein amine dehydrogenase"/>
    <property type="match status" value="1"/>
</dbReference>
<evidence type="ECO:0000256" key="2">
    <source>
        <dbReference type="ARBA" id="ARBA00022448"/>
    </source>
</evidence>
<evidence type="ECO:0000313" key="5">
    <source>
        <dbReference type="EMBL" id="GAA6501593.1"/>
    </source>
</evidence>
<comment type="similarity">
    <text evidence="1">Belongs to the bacterial solute-binding protein 1 family.</text>
</comment>
<organism evidence="5 6">
    <name type="scientific">Blautia parvula</name>
    <dbReference type="NCBI Taxonomy" id="2877527"/>
    <lineage>
        <taxon>Bacteria</taxon>
        <taxon>Bacillati</taxon>
        <taxon>Bacillota</taxon>
        <taxon>Clostridia</taxon>
        <taxon>Lachnospirales</taxon>
        <taxon>Lachnospiraceae</taxon>
        <taxon>Blautia</taxon>
    </lineage>
</organism>
<dbReference type="PROSITE" id="PS51257">
    <property type="entry name" value="PROKAR_LIPOPROTEIN"/>
    <property type="match status" value="1"/>
</dbReference>
<comment type="caution">
    <text evidence="5">The sequence shown here is derived from an EMBL/GenBank/DDBJ whole genome shotgun (WGS) entry which is preliminary data.</text>
</comment>
<keyword evidence="6" id="KW-1185">Reference proteome</keyword>
<evidence type="ECO:0000313" key="6">
    <source>
        <dbReference type="Proteomes" id="UP001600941"/>
    </source>
</evidence>
<reference evidence="5 6" key="1">
    <citation type="submission" date="2024-04" db="EMBL/GenBank/DDBJ databases">
        <title>Defined microbial consortia suppress multidrug-resistant proinflammatory Enterobacteriaceae via ecological control.</title>
        <authorList>
            <person name="Furuichi M."/>
            <person name="Kawaguchi T."/>
            <person name="Pust M."/>
            <person name="Yasuma K."/>
            <person name="Plichta D."/>
            <person name="Hasegawa N."/>
            <person name="Ohya T."/>
            <person name="Bhattarai S."/>
            <person name="Sasajima S."/>
            <person name="Aoto Y."/>
            <person name="Tuganbaev T."/>
            <person name="Yaginuma M."/>
            <person name="Ueda M."/>
            <person name="Okahashi N."/>
            <person name="Amafuji K."/>
            <person name="Kiridooshi Y."/>
            <person name="Sugita K."/>
            <person name="Strazar M."/>
            <person name="Skelly A."/>
            <person name="Suda W."/>
            <person name="Hattori M."/>
            <person name="Nakamoto N."/>
            <person name="Caballero S."/>
            <person name="Norman J."/>
            <person name="Olle B."/>
            <person name="Tanoue T."/>
            <person name="Arita M."/>
            <person name="Bucci V."/>
            <person name="Atarashi K."/>
            <person name="Xavier R."/>
            <person name="Honda K."/>
        </authorList>
    </citation>
    <scope>NUCLEOTIDE SEQUENCE [LARGE SCALE GENOMIC DNA]</scope>
    <source>
        <strain evidence="6">k34-0107-D12</strain>
    </source>
</reference>
<sequence>MNRYIKKAVCLTAALAIAVAGLAGCGKQTEDESGKGAMGRYLEEEVSLPGNTGRVLAMERLNDNSLSLLTEDKETGERCLWKSADLGKSWEEDMLPEGLGLADCAYIDWACISKEGDIAVSAMPEASEVMVSQSFSLLYAKKGESLKALNLDGEKTDDMKVITGIAFSDSGKLIATYTYGTVCVIDPESGHVEQNIQPGETIQQVTNTEDTLLLLTDKGLKAYDMNTGESAEADQALSDELLKEMETEQKKLRNSMVFGYGKEEDKLFYCAGSGIYRHILGGTVVEQAVNGSLTSIGNPKTMLISLAVMDGDSFLVACSVDAEYKIYRYSYSADTSSVPEKEIKVYSLEDCSVLRQAISVYQKQNPDVYVDLEIGMSGEDSVTASDALRTLNTDIMAGKGPDILILDGMPVENYIQKGLLEDITDTVEAVSREDGLFENIMRTFEKDDKIYAVPLGFLLPVVQGDEAVVNAAESMNTLAEQIAEIREENPHTGRIMIPTDSSDFLEIFYNLENAAMRNEDGTLNEEALKAFLENMKKLYGEPITQEEQENTIGYFSAAEGVASNLDGLRLQSMVLLSQQSKAGAGWIGSVSQLVEILGVNEACGLDYTELKSEGKSVFLPYQSVGISSKSKEKELASDFLKALLGVEVQGTLNAAFPINQKGYEKAMEFAKTTYGGGGDDAAGGASITMSDSSGSMSSVNLGWPGEEELDGLKALLEQAEVPASTDDTIWNAVKEQGEKYLNEGLGLDEACSNIIQKVNLYLAE</sequence>
<dbReference type="PANTHER" id="PTHR30061">
    <property type="entry name" value="MALTOSE-BINDING PERIPLASMIC PROTEIN"/>
    <property type="match status" value="1"/>
</dbReference>
<feature type="signal peptide" evidence="4">
    <location>
        <begin position="1"/>
        <end position="23"/>
    </location>
</feature>
<feature type="chain" id="PRO_5045635865" description="Extracellular solute-binding protein" evidence="4">
    <location>
        <begin position="24"/>
        <end position="764"/>
    </location>
</feature>
<name>A0ABQ0BYI0_9FIRM</name>